<evidence type="ECO:0000313" key="1">
    <source>
        <dbReference type="EMBL" id="KAG6375002.1"/>
    </source>
</evidence>
<dbReference type="EMBL" id="JAGFBS010000016">
    <property type="protein sequence ID" value="KAG6375002.1"/>
    <property type="molecule type" value="Genomic_DNA"/>
</dbReference>
<comment type="caution">
    <text evidence="1">The sequence shown here is derived from an EMBL/GenBank/DDBJ whole genome shotgun (WGS) entry which is preliminary data.</text>
</comment>
<proteinExistence type="predicted"/>
<protein>
    <submittedName>
        <fullName evidence="1">Uncharacterized protein</fullName>
    </submittedName>
</protein>
<dbReference type="Proteomes" id="UP000683000">
    <property type="component" value="Unassembled WGS sequence"/>
</dbReference>
<organism evidence="1 2">
    <name type="scientific">Boletus reticuloceps</name>
    <dbReference type="NCBI Taxonomy" id="495285"/>
    <lineage>
        <taxon>Eukaryota</taxon>
        <taxon>Fungi</taxon>
        <taxon>Dikarya</taxon>
        <taxon>Basidiomycota</taxon>
        <taxon>Agaricomycotina</taxon>
        <taxon>Agaricomycetes</taxon>
        <taxon>Agaricomycetidae</taxon>
        <taxon>Boletales</taxon>
        <taxon>Boletineae</taxon>
        <taxon>Boletaceae</taxon>
        <taxon>Boletoideae</taxon>
        <taxon>Boletus</taxon>
    </lineage>
</organism>
<keyword evidence="2" id="KW-1185">Reference proteome</keyword>
<dbReference type="AlphaFoldDB" id="A0A8I2YP10"/>
<dbReference type="OrthoDB" id="2683548at2759"/>
<gene>
    <name evidence="1" type="ORF">JVT61DRAFT_3779</name>
</gene>
<sequence length="173" mass="19469">MLERNRFLYKQDKGNDSMGWSGMWRAPMVLQTFAHHLNYLHGRAEVPAFEGELHSPRTALALVSTVLCHILTLVSENLVTFEISEGKNSEVWTAVVPKGNQYEFNDTIWGTATRRYLDPIQSIPAKHFTVIVEETQEHVKKTMLSSITAGSSGDAGDDSELEELFAYCLSSIY</sequence>
<accession>A0A8I2YP10</accession>
<reference evidence="1" key="1">
    <citation type="submission" date="2021-03" db="EMBL/GenBank/DDBJ databases">
        <title>Evolutionary innovations through gain and loss of genes in the ectomycorrhizal Boletales.</title>
        <authorList>
            <person name="Wu G."/>
            <person name="Miyauchi S."/>
            <person name="Morin E."/>
            <person name="Yang Z.-L."/>
            <person name="Xu J."/>
            <person name="Martin F.M."/>
        </authorList>
    </citation>
    <scope>NUCLEOTIDE SEQUENCE</scope>
    <source>
        <strain evidence="1">BR01</strain>
    </source>
</reference>
<evidence type="ECO:0000313" key="2">
    <source>
        <dbReference type="Proteomes" id="UP000683000"/>
    </source>
</evidence>
<name>A0A8I2YP10_9AGAM</name>